<keyword evidence="11" id="KW-1185">Reference proteome</keyword>
<dbReference type="PATRIC" id="fig|595434.4.peg.4029"/>
<accession>A0A0J1BBD1</accession>
<dbReference type="Pfam" id="PF00892">
    <property type="entry name" value="EamA"/>
    <property type="match status" value="1"/>
</dbReference>
<reference evidence="10" key="1">
    <citation type="submission" date="2015-05" db="EMBL/GenBank/DDBJ databases">
        <title>Permanent draft genome of Rhodopirellula islandicus K833.</title>
        <authorList>
            <person name="Kizina J."/>
            <person name="Richter M."/>
            <person name="Glockner F.O."/>
            <person name="Harder J."/>
        </authorList>
    </citation>
    <scope>NUCLEOTIDE SEQUENCE [LARGE SCALE GENOMIC DNA]</scope>
    <source>
        <strain evidence="10">K833</strain>
    </source>
</reference>
<keyword evidence="3" id="KW-0813">Transport</keyword>
<keyword evidence="7 8" id="KW-0472">Membrane</keyword>
<feature type="transmembrane region" description="Helical" evidence="8">
    <location>
        <begin position="119"/>
        <end position="137"/>
    </location>
</feature>
<comment type="caution">
    <text evidence="10">The sequence shown here is derived from an EMBL/GenBank/DDBJ whole genome shotgun (WGS) entry which is preliminary data.</text>
</comment>
<evidence type="ECO:0000256" key="4">
    <source>
        <dbReference type="ARBA" id="ARBA00022475"/>
    </source>
</evidence>
<dbReference type="PANTHER" id="PTHR22911:SF137">
    <property type="entry name" value="SOLUTE CARRIER FAMILY 35 MEMBER G2-RELATED"/>
    <property type="match status" value="1"/>
</dbReference>
<dbReference type="InterPro" id="IPR000620">
    <property type="entry name" value="EamA_dom"/>
</dbReference>
<keyword evidence="4" id="KW-1003">Cell membrane</keyword>
<feature type="transmembrane region" description="Helical" evidence="8">
    <location>
        <begin position="144"/>
        <end position="161"/>
    </location>
</feature>
<dbReference type="NCBIfam" id="TIGR00688">
    <property type="entry name" value="rarD"/>
    <property type="match status" value="1"/>
</dbReference>
<evidence type="ECO:0000256" key="6">
    <source>
        <dbReference type="ARBA" id="ARBA00022989"/>
    </source>
</evidence>
<evidence type="ECO:0000256" key="1">
    <source>
        <dbReference type="ARBA" id="ARBA00004651"/>
    </source>
</evidence>
<dbReference type="Proteomes" id="UP000036367">
    <property type="component" value="Unassembled WGS sequence"/>
</dbReference>
<comment type="similarity">
    <text evidence="2">Belongs to the EamA transporter family.</text>
</comment>
<organism evidence="10 11">
    <name type="scientific">Rhodopirellula islandica</name>
    <dbReference type="NCBI Taxonomy" id="595434"/>
    <lineage>
        <taxon>Bacteria</taxon>
        <taxon>Pseudomonadati</taxon>
        <taxon>Planctomycetota</taxon>
        <taxon>Planctomycetia</taxon>
        <taxon>Pirellulales</taxon>
        <taxon>Pirellulaceae</taxon>
        <taxon>Rhodopirellula</taxon>
    </lineage>
</organism>
<feature type="transmembrane region" description="Helical" evidence="8">
    <location>
        <begin position="288"/>
        <end position="304"/>
    </location>
</feature>
<evidence type="ECO:0000256" key="2">
    <source>
        <dbReference type="ARBA" id="ARBA00007362"/>
    </source>
</evidence>
<evidence type="ECO:0000256" key="7">
    <source>
        <dbReference type="ARBA" id="ARBA00023136"/>
    </source>
</evidence>
<feature type="transmembrane region" description="Helical" evidence="8">
    <location>
        <begin position="88"/>
        <end position="107"/>
    </location>
</feature>
<gene>
    <name evidence="10" type="ORF">RISK_004248</name>
</gene>
<dbReference type="PANTHER" id="PTHR22911">
    <property type="entry name" value="ACYL-MALONYL CONDENSING ENZYME-RELATED"/>
    <property type="match status" value="1"/>
</dbReference>
<dbReference type="AlphaFoldDB" id="A0A0J1BBD1"/>
<evidence type="ECO:0000256" key="5">
    <source>
        <dbReference type="ARBA" id="ARBA00022692"/>
    </source>
</evidence>
<comment type="subcellular location">
    <subcellularLocation>
        <location evidence="1">Cell membrane</location>
        <topology evidence="1">Multi-pass membrane protein</topology>
    </subcellularLocation>
</comment>
<proteinExistence type="inferred from homology"/>
<evidence type="ECO:0000259" key="9">
    <source>
        <dbReference type="Pfam" id="PF00892"/>
    </source>
</evidence>
<feature type="transmembrane region" description="Helical" evidence="8">
    <location>
        <begin position="48"/>
        <end position="68"/>
    </location>
</feature>
<dbReference type="InterPro" id="IPR004626">
    <property type="entry name" value="RarD"/>
</dbReference>
<dbReference type="EMBL" id="LECT01000031">
    <property type="protein sequence ID" value="KLU03841.1"/>
    <property type="molecule type" value="Genomic_DNA"/>
</dbReference>
<feature type="domain" description="EamA" evidence="9">
    <location>
        <begin position="17"/>
        <end position="158"/>
    </location>
</feature>
<evidence type="ECO:0000256" key="8">
    <source>
        <dbReference type="SAM" id="Phobius"/>
    </source>
</evidence>
<evidence type="ECO:0000256" key="3">
    <source>
        <dbReference type="ARBA" id="ARBA00022448"/>
    </source>
</evidence>
<dbReference type="InterPro" id="IPR037185">
    <property type="entry name" value="EmrE-like"/>
</dbReference>
<evidence type="ECO:0000313" key="11">
    <source>
        <dbReference type="Proteomes" id="UP000036367"/>
    </source>
</evidence>
<dbReference type="GO" id="GO:0005886">
    <property type="term" value="C:plasma membrane"/>
    <property type="evidence" value="ECO:0007669"/>
    <property type="project" value="UniProtKB-SubCell"/>
</dbReference>
<keyword evidence="5 8" id="KW-0812">Transmembrane</keyword>
<feature type="transmembrane region" description="Helical" evidence="8">
    <location>
        <begin position="256"/>
        <end position="276"/>
    </location>
</feature>
<name>A0A0J1BBD1_RHOIS</name>
<dbReference type="SUPFAM" id="SSF103481">
    <property type="entry name" value="Multidrug resistance efflux transporter EmrE"/>
    <property type="match status" value="2"/>
</dbReference>
<feature type="transmembrane region" description="Helical" evidence="8">
    <location>
        <begin position="17"/>
        <end position="36"/>
    </location>
</feature>
<keyword evidence="6 8" id="KW-1133">Transmembrane helix</keyword>
<feature type="transmembrane region" description="Helical" evidence="8">
    <location>
        <begin position="189"/>
        <end position="208"/>
    </location>
</feature>
<sequence length="316" mass="34814">MRVAETPKHSHSGELKIGLVCAIVAHTMWGLFPIYWRQIGNADSMELVSHRIVWSFVTLGLVLPVMLWRGRWGGFSVVLRELRSRRVWAVYIVAALMIAINWLAFIWAVNNNRVLEASLGYYINPLLNVLLGVVVLGERLRWPQWVAVGFAAVGVSVMAIGNGGLPWVSMAMASSFAVYGLVKKKATLPVLLGLMLEVTVLVVPAAIYLGLRLAEGVSTMQTGTPVEFGMLLGAGVITIAPLAFFAAAVQRVDLSLMGILQYVGPTLQFWVGYVLFEEPLDPSRKMGFVFVWIGLLIFLVASQFKRRRSTLVAEAN</sequence>
<feature type="transmembrane region" description="Helical" evidence="8">
    <location>
        <begin position="228"/>
        <end position="249"/>
    </location>
</feature>
<dbReference type="STRING" id="595434.RISK_004248"/>
<protein>
    <submittedName>
        <fullName evidence="10">RarD protein</fullName>
    </submittedName>
</protein>
<evidence type="ECO:0000313" key="10">
    <source>
        <dbReference type="EMBL" id="KLU03841.1"/>
    </source>
</evidence>